<evidence type="ECO:0000256" key="1">
    <source>
        <dbReference type="ARBA" id="ARBA00009183"/>
    </source>
</evidence>
<dbReference type="EC" id="1.-.-.-" evidence="5"/>
<dbReference type="GO" id="GO:0050661">
    <property type="term" value="F:NADP binding"/>
    <property type="evidence" value="ECO:0007669"/>
    <property type="project" value="InterPro"/>
</dbReference>
<dbReference type="InterPro" id="IPR020946">
    <property type="entry name" value="Flavin_mOase-like"/>
</dbReference>
<dbReference type="GO" id="GO:0004499">
    <property type="term" value="F:N,N-dimethylaniline monooxygenase activity"/>
    <property type="evidence" value="ECO:0007669"/>
    <property type="project" value="InterPro"/>
</dbReference>
<gene>
    <name evidence="6" type="ORF">DCAF_LOCUS14447</name>
</gene>
<protein>
    <recommendedName>
        <fullName evidence="5">Flavin-containing monooxygenase</fullName>
        <ecNumber evidence="5">1.-.-.-</ecNumber>
    </recommendedName>
</protein>
<evidence type="ECO:0000256" key="3">
    <source>
        <dbReference type="ARBA" id="ARBA00022827"/>
    </source>
</evidence>
<comment type="similarity">
    <text evidence="1 5">Belongs to the FMO family.</text>
</comment>
<comment type="cofactor">
    <cofactor evidence="5">
        <name>FAD</name>
        <dbReference type="ChEBI" id="CHEBI:57692"/>
    </cofactor>
</comment>
<evidence type="ECO:0000256" key="2">
    <source>
        <dbReference type="ARBA" id="ARBA00022630"/>
    </source>
</evidence>
<dbReference type="SUPFAM" id="SSF51905">
    <property type="entry name" value="FAD/NAD(P)-binding domain"/>
    <property type="match status" value="1"/>
</dbReference>
<accession>A0AAV1RUF4</accession>
<keyword evidence="2 5" id="KW-0285">Flavoprotein</keyword>
<dbReference type="Pfam" id="PF00743">
    <property type="entry name" value="FMO-like"/>
    <property type="match status" value="1"/>
</dbReference>
<evidence type="ECO:0000256" key="5">
    <source>
        <dbReference type="RuleBase" id="RU361177"/>
    </source>
</evidence>
<keyword evidence="4 5" id="KW-0560">Oxidoreductase</keyword>
<evidence type="ECO:0000256" key="4">
    <source>
        <dbReference type="ARBA" id="ARBA00023002"/>
    </source>
</evidence>
<dbReference type="GO" id="GO:0050660">
    <property type="term" value="F:flavin adenine dinucleotide binding"/>
    <property type="evidence" value="ECO:0007669"/>
    <property type="project" value="InterPro"/>
</dbReference>
<sequence>MQMESACEDGTVVFKDGCTVLADIILYCTGYKYHFPFLKTNGIVTVDDNRVGPLYKHVFPPFLAPWLSFVGIPSKTLSFPTFEAQSKWIAGVLSGRILLPSQEEMMEDVSAFYSTLEASHIPKHHTHDLLHYVSLKNGDYRCALNLSRTSVSSRGHTVMNGKMTTSSCKPTKTSAKYISNTFYGRISK</sequence>
<keyword evidence="3 5" id="KW-0274">FAD</keyword>
<dbReference type="Gene3D" id="3.50.50.60">
    <property type="entry name" value="FAD/NAD(P)-binding domain"/>
    <property type="match status" value="1"/>
</dbReference>
<organism evidence="6 7">
    <name type="scientific">Dovyalis caffra</name>
    <dbReference type="NCBI Taxonomy" id="77055"/>
    <lineage>
        <taxon>Eukaryota</taxon>
        <taxon>Viridiplantae</taxon>
        <taxon>Streptophyta</taxon>
        <taxon>Embryophyta</taxon>
        <taxon>Tracheophyta</taxon>
        <taxon>Spermatophyta</taxon>
        <taxon>Magnoliopsida</taxon>
        <taxon>eudicotyledons</taxon>
        <taxon>Gunneridae</taxon>
        <taxon>Pentapetalae</taxon>
        <taxon>rosids</taxon>
        <taxon>fabids</taxon>
        <taxon>Malpighiales</taxon>
        <taxon>Salicaceae</taxon>
        <taxon>Flacourtieae</taxon>
        <taxon>Dovyalis</taxon>
    </lineage>
</organism>
<proteinExistence type="inferred from homology"/>
<dbReference type="Proteomes" id="UP001314170">
    <property type="component" value="Unassembled WGS sequence"/>
</dbReference>
<dbReference type="InterPro" id="IPR050346">
    <property type="entry name" value="FMO-like"/>
</dbReference>
<evidence type="ECO:0000313" key="6">
    <source>
        <dbReference type="EMBL" id="CAK7339396.1"/>
    </source>
</evidence>
<name>A0AAV1RUF4_9ROSI</name>
<comment type="caution">
    <text evidence="6">The sequence shown here is derived from an EMBL/GenBank/DDBJ whole genome shotgun (WGS) entry which is preliminary data.</text>
</comment>
<reference evidence="6 7" key="1">
    <citation type="submission" date="2024-01" db="EMBL/GenBank/DDBJ databases">
        <authorList>
            <person name="Waweru B."/>
        </authorList>
    </citation>
    <scope>NUCLEOTIDE SEQUENCE [LARGE SCALE GENOMIC DNA]</scope>
</reference>
<dbReference type="AlphaFoldDB" id="A0AAV1RUF4"/>
<evidence type="ECO:0000313" key="7">
    <source>
        <dbReference type="Proteomes" id="UP001314170"/>
    </source>
</evidence>
<dbReference type="EMBL" id="CAWUPB010001157">
    <property type="protein sequence ID" value="CAK7339396.1"/>
    <property type="molecule type" value="Genomic_DNA"/>
</dbReference>
<keyword evidence="5" id="KW-0503">Monooxygenase</keyword>
<dbReference type="PANTHER" id="PTHR23023">
    <property type="entry name" value="DIMETHYLANILINE MONOOXYGENASE"/>
    <property type="match status" value="1"/>
</dbReference>
<dbReference type="InterPro" id="IPR036188">
    <property type="entry name" value="FAD/NAD-bd_sf"/>
</dbReference>
<keyword evidence="7" id="KW-1185">Reference proteome</keyword>